<protein>
    <submittedName>
        <fullName evidence="4">Outer membrane beta-barrel protein</fullName>
    </submittedName>
</protein>
<feature type="signal peptide" evidence="2">
    <location>
        <begin position="1"/>
        <end position="19"/>
    </location>
</feature>
<dbReference type="RefSeq" id="WP_228229961.1">
    <property type="nucleotide sequence ID" value="NZ_JAJGMW010000010.1"/>
</dbReference>
<feature type="domain" description="Outer membrane protein beta-barrel" evidence="3">
    <location>
        <begin position="619"/>
        <end position="909"/>
    </location>
</feature>
<proteinExistence type="predicted"/>
<name>A0ABS8GSD5_9FLAO</name>
<gene>
    <name evidence="4" type="ORF">LLW17_09200</name>
</gene>
<feature type="compositionally biased region" description="Basic and acidic residues" evidence="1">
    <location>
        <begin position="341"/>
        <end position="355"/>
    </location>
</feature>
<dbReference type="Pfam" id="PF13715">
    <property type="entry name" value="CarbopepD_reg_2"/>
    <property type="match status" value="1"/>
</dbReference>
<evidence type="ECO:0000313" key="4">
    <source>
        <dbReference type="EMBL" id="MCC4212892.1"/>
    </source>
</evidence>
<dbReference type="InterPro" id="IPR041700">
    <property type="entry name" value="OMP_b-brl_3"/>
</dbReference>
<dbReference type="SUPFAM" id="SSF49464">
    <property type="entry name" value="Carboxypeptidase regulatory domain-like"/>
    <property type="match status" value="1"/>
</dbReference>
<dbReference type="Pfam" id="PF14905">
    <property type="entry name" value="OMP_b-brl_3"/>
    <property type="match status" value="1"/>
</dbReference>
<keyword evidence="5" id="KW-1185">Reference proteome</keyword>
<feature type="region of interest" description="Disordered" evidence="1">
    <location>
        <begin position="336"/>
        <end position="358"/>
    </location>
</feature>
<dbReference type="EMBL" id="JAJGMW010000010">
    <property type="protein sequence ID" value="MCC4212892.1"/>
    <property type="molecule type" value="Genomic_DNA"/>
</dbReference>
<evidence type="ECO:0000256" key="1">
    <source>
        <dbReference type="SAM" id="MobiDB-lite"/>
    </source>
</evidence>
<dbReference type="SUPFAM" id="SSF56935">
    <property type="entry name" value="Porins"/>
    <property type="match status" value="1"/>
</dbReference>
<dbReference type="InterPro" id="IPR008969">
    <property type="entry name" value="CarboxyPept-like_regulatory"/>
</dbReference>
<reference evidence="4 5" key="1">
    <citation type="submission" date="2021-11" db="EMBL/GenBank/DDBJ databases">
        <title>Seasonal and diel survey of microbial diversity of the Tyrrhenian coast.</title>
        <authorList>
            <person name="Gattoni G."/>
            <person name="Corral P."/>
        </authorList>
    </citation>
    <scope>NUCLEOTIDE SEQUENCE [LARGE SCALE GENOMIC DNA]</scope>
    <source>
        <strain evidence="4 5">Mr9</strain>
    </source>
</reference>
<evidence type="ECO:0000313" key="5">
    <source>
        <dbReference type="Proteomes" id="UP001197770"/>
    </source>
</evidence>
<sequence>MKYALLFFLTFLGTTTLFAQEFKISGLIIDTGTKEPLEAATVFAEAVKDSSLVVYSITDAKGRFELEGKTALKKINLIVSFVGFKSYTQVIDLSSQREYDLKEIALSSATENLNEVLVVGRTPPIRFKQDTTEFNVASFDTKKDANVEDLLKKLPGFEVDANGAVTVNGIPVDKVLVNGKPFFGNDPTIATRNLTKDIVEKIQVVDSRTRTQAFTGEQSDGENKTVNIKIAKDKNRGTFGRVAAGAGTDERFEYAGIANYFDNDLRLSVLGGGNNINRAGFNFGEVSSTFGRGAAWSITGGGNDGGITNSRVGGANYADDWGKSTNQATANYIYQASNTTQDRRSSAKSDIPERDPDTDELVYRTQFSESMSNSYSTNDRHRFNPEYETVIDSAYYIEIRPDFSYNESFNTSNSEEDTFDENREVLNESEGFSSRTSFSRDFRNRLSVTRRYGSGGGYIRLDLNNSYSKDESNSSNQNEVIAYVPGTQGQVIDEENSLIRDQIIEGNQQNNNLYTRLRWKAPIVKDLFFFSAEYSYNQDLREDENFVFDQNRDGALDTEQSADFSNENVAHRPELGLEYRDKKLNIEVEGAFIFRELASNETITDVAFDNYFEALEIEVDLRYQFTKNTRLRFGYDLENDIPNINQLSPYVDISNPTFIRTGNPDLDPTTQNRFNLNFNTYDVNKEANFYVYSNYSASNNEIISNTINENGFRRSTFANVDGNYTFSSGSGYGKNFKLDSLNSVRLNLAMNYNLRQRQNLVNGTQFSALNESYGPRVDFNYTYSEKVSARIGYNPNFEYNKFENENQNDIYILRHEASADLRFTFGNLEFENVLNYNYNSNIQEGFQKGSLFWNSSIQYSILKDNGLITLRGYDVLKQNNNARRIVQGQGYVDVQSLILQRYFMLGFSYKFNTLGDKPPGYDRGDGGRRYRGRRY</sequence>
<feature type="chain" id="PRO_5047134554" evidence="2">
    <location>
        <begin position="20"/>
        <end position="935"/>
    </location>
</feature>
<organism evidence="4 5">
    <name type="scientific">Leeuwenhoekiella parthenopeia</name>
    <dbReference type="NCBI Taxonomy" id="2890320"/>
    <lineage>
        <taxon>Bacteria</taxon>
        <taxon>Pseudomonadati</taxon>
        <taxon>Bacteroidota</taxon>
        <taxon>Flavobacteriia</taxon>
        <taxon>Flavobacteriales</taxon>
        <taxon>Flavobacteriaceae</taxon>
        <taxon>Leeuwenhoekiella</taxon>
    </lineage>
</organism>
<evidence type="ECO:0000256" key="2">
    <source>
        <dbReference type="SAM" id="SignalP"/>
    </source>
</evidence>
<keyword evidence="2" id="KW-0732">Signal</keyword>
<comment type="caution">
    <text evidence="4">The sequence shown here is derived from an EMBL/GenBank/DDBJ whole genome shotgun (WGS) entry which is preliminary data.</text>
</comment>
<dbReference type="Proteomes" id="UP001197770">
    <property type="component" value="Unassembled WGS sequence"/>
</dbReference>
<accession>A0ABS8GSD5</accession>
<evidence type="ECO:0000259" key="3">
    <source>
        <dbReference type="Pfam" id="PF14905"/>
    </source>
</evidence>